<feature type="non-terminal residue" evidence="3">
    <location>
        <position position="1"/>
    </location>
</feature>
<dbReference type="GO" id="GO:0005739">
    <property type="term" value="C:mitochondrion"/>
    <property type="evidence" value="ECO:0007669"/>
    <property type="project" value="InterPro"/>
</dbReference>
<keyword evidence="1" id="KW-0808">Transferase</keyword>
<organism evidence="3 4">
    <name type="scientific">Pristionchus entomophagus</name>
    <dbReference type="NCBI Taxonomy" id="358040"/>
    <lineage>
        <taxon>Eukaryota</taxon>
        <taxon>Metazoa</taxon>
        <taxon>Ecdysozoa</taxon>
        <taxon>Nematoda</taxon>
        <taxon>Chromadorea</taxon>
        <taxon>Rhabditida</taxon>
        <taxon>Rhabditina</taxon>
        <taxon>Diplogasteromorpha</taxon>
        <taxon>Diplogasteroidea</taxon>
        <taxon>Neodiplogasteridae</taxon>
        <taxon>Pristionchus</taxon>
    </lineage>
</organism>
<accession>A0AAV5THT9</accession>
<keyword evidence="1" id="KW-0012">Acyltransferase</keyword>
<comment type="caution">
    <text evidence="3">The sequence shown here is derived from an EMBL/GenBank/DDBJ whole genome shotgun (WGS) entry which is preliminary data.</text>
</comment>
<gene>
    <name evidence="3" type="ORF">PENTCL1PPCAC_16019</name>
</gene>
<dbReference type="PANTHER" id="PTHR15298:SF1">
    <property type="entry name" value="GLYCINE N-ACYLTRANSFERASE-LIKE PROTEIN"/>
    <property type="match status" value="1"/>
</dbReference>
<dbReference type="InterPro" id="IPR016181">
    <property type="entry name" value="Acyl_CoA_acyltransferase"/>
</dbReference>
<dbReference type="Proteomes" id="UP001432027">
    <property type="component" value="Unassembled WGS sequence"/>
</dbReference>
<evidence type="ECO:0000313" key="3">
    <source>
        <dbReference type="EMBL" id="GMS93844.1"/>
    </source>
</evidence>
<dbReference type="EC" id="2.3.1.-" evidence="1"/>
<dbReference type="Gene3D" id="3.40.630.30">
    <property type="match status" value="1"/>
</dbReference>
<protein>
    <recommendedName>
        <fullName evidence="1">Glycine N-acyltransferase-like protein</fullName>
        <ecNumber evidence="1">2.3.1.-</ecNumber>
    </recommendedName>
</protein>
<dbReference type="Pfam" id="PF08445">
    <property type="entry name" value="FR47"/>
    <property type="match status" value="1"/>
</dbReference>
<evidence type="ECO:0000313" key="4">
    <source>
        <dbReference type="Proteomes" id="UP001432027"/>
    </source>
</evidence>
<reference evidence="3" key="1">
    <citation type="submission" date="2023-10" db="EMBL/GenBank/DDBJ databases">
        <title>Genome assembly of Pristionchus species.</title>
        <authorList>
            <person name="Yoshida K."/>
            <person name="Sommer R.J."/>
        </authorList>
    </citation>
    <scope>NUCLEOTIDE SEQUENCE</scope>
    <source>
        <strain evidence="3">RS0144</strain>
    </source>
</reference>
<evidence type="ECO:0000259" key="2">
    <source>
        <dbReference type="Pfam" id="PF08445"/>
    </source>
</evidence>
<dbReference type="PANTHER" id="PTHR15298">
    <property type="entry name" value="L-COA N-ACYLTRANSFERASE-RELATED"/>
    <property type="match status" value="1"/>
</dbReference>
<comment type="similarity">
    <text evidence="1">Belongs to the glycine N-acyltransferase family.</text>
</comment>
<name>A0AAV5THT9_9BILA</name>
<dbReference type="InterPro" id="IPR010313">
    <property type="entry name" value="Glycine_N-acyltransferase"/>
</dbReference>
<proteinExistence type="inferred from homology"/>
<dbReference type="AlphaFoldDB" id="A0AAV5THT9"/>
<dbReference type="InterPro" id="IPR013653">
    <property type="entry name" value="GCN5-like_dom"/>
</dbReference>
<dbReference type="GO" id="GO:0047961">
    <property type="term" value="F:glycine N-acyltransferase activity"/>
    <property type="evidence" value="ECO:0007669"/>
    <property type="project" value="InterPro"/>
</dbReference>
<feature type="domain" description="GCN5-related N-acetyltransferase Rv2170-like" evidence="2">
    <location>
        <begin position="205"/>
        <end position="264"/>
    </location>
</feature>
<sequence length="310" mass="35477">GDFTAPDRLRSLVSRLTDNGKNNHRFENISLLNTSKWILAGGFPSDCLRFYGYPSADPVYVFIVEENDFKLPHLHVRTPSGGHNSEILDLALKALLDELKPALRKHGKLIFDADTTFRAAFFKLQREGAPFETLYSGDFIPFYMNEGQKREILEKEFTAPDGYEIGKVNVLKDYEFIHRMWPFANFAVDLVTRERLENLPSVCVRDANGDLASWELTHSIGAVTHLFTVEKHRGKGLGVLAENLQAQKLVRQGLHVFKYVVTTNVDVVRGTDRHPLWSRWKALDDDVNDNINQDGKEIMWSFNGFKYTEQ</sequence>
<dbReference type="SUPFAM" id="SSF55729">
    <property type="entry name" value="Acyl-CoA N-acyltransferases (Nat)"/>
    <property type="match status" value="1"/>
</dbReference>
<evidence type="ECO:0000256" key="1">
    <source>
        <dbReference type="RuleBase" id="RU368002"/>
    </source>
</evidence>
<dbReference type="EMBL" id="BTSX01000004">
    <property type="protein sequence ID" value="GMS93844.1"/>
    <property type="molecule type" value="Genomic_DNA"/>
</dbReference>
<keyword evidence="4" id="KW-1185">Reference proteome</keyword>